<feature type="region of interest" description="Disordered" evidence="1">
    <location>
        <begin position="186"/>
        <end position="228"/>
    </location>
</feature>
<proteinExistence type="predicted"/>
<dbReference type="PANTHER" id="PTHR34682">
    <property type="entry name" value="AT HOOK MOTIF-CONTAINING PROTEIN"/>
    <property type="match status" value="1"/>
</dbReference>
<keyword evidence="3" id="KW-1185">Reference proteome</keyword>
<sequence length="373" mass="40856">MSQENQTLHSAPVENVPVKRKRGRPRKNENVPREVKENVSDSVPDVVKRNRRRRDRKASSVDPMVGQVVTGVLDGSFDAGYLLTVRVGDTNRILKGIVFEPRLSVPVSDANDIAPQVKMVKRIHVSLDKPAPPNDYATNQYKQRSRSSGNLPPRNEVSIPRNEVSIPTKVALPAKQLPQVASQISNGVPNDVNHVSQDTRQAAQQVESRTENQVAQVSSQANTTQMDIDVPPKLESVLPTETAKSQAVTTQIVAELSHMLQDNQSAKTSGAPLEMLTKVSTEQIPRKDEISNLNGTSSELQKYAESDPKNNQPVQRLEIGGTVPEQSAFPKTVSEPQMFNAVVSSTTKDLFEGEGVHPVQSHSDLFSDTDSIG</sequence>
<gene>
    <name evidence="2" type="ORF">MKW94_019363</name>
</gene>
<feature type="compositionally biased region" description="Polar residues" evidence="1">
    <location>
        <begin position="186"/>
        <end position="226"/>
    </location>
</feature>
<feature type="compositionally biased region" description="Polar residues" evidence="1">
    <location>
        <begin position="360"/>
        <end position="373"/>
    </location>
</feature>
<evidence type="ECO:0000313" key="3">
    <source>
        <dbReference type="Proteomes" id="UP001177140"/>
    </source>
</evidence>
<dbReference type="EMBL" id="JAJJMA010227083">
    <property type="protein sequence ID" value="MCL7041751.1"/>
    <property type="molecule type" value="Genomic_DNA"/>
</dbReference>
<dbReference type="PANTHER" id="PTHR34682:SF1">
    <property type="entry name" value="PROTEIN METABOLIC NETWORK MODULATOR 1"/>
    <property type="match status" value="1"/>
</dbReference>
<organism evidence="2 3">
    <name type="scientific">Papaver nudicaule</name>
    <name type="common">Iceland poppy</name>
    <dbReference type="NCBI Taxonomy" id="74823"/>
    <lineage>
        <taxon>Eukaryota</taxon>
        <taxon>Viridiplantae</taxon>
        <taxon>Streptophyta</taxon>
        <taxon>Embryophyta</taxon>
        <taxon>Tracheophyta</taxon>
        <taxon>Spermatophyta</taxon>
        <taxon>Magnoliopsida</taxon>
        <taxon>Ranunculales</taxon>
        <taxon>Papaveraceae</taxon>
        <taxon>Papaveroideae</taxon>
        <taxon>Papaver</taxon>
    </lineage>
</organism>
<evidence type="ECO:0000313" key="2">
    <source>
        <dbReference type="EMBL" id="MCL7041751.1"/>
    </source>
</evidence>
<comment type="caution">
    <text evidence="2">The sequence shown here is derived from an EMBL/GenBank/DDBJ whole genome shotgun (WGS) entry which is preliminary data.</text>
</comment>
<evidence type="ECO:0008006" key="4">
    <source>
        <dbReference type="Google" id="ProtNLM"/>
    </source>
</evidence>
<feature type="compositionally biased region" description="Polar residues" evidence="1">
    <location>
        <begin position="136"/>
        <end position="150"/>
    </location>
</feature>
<dbReference type="Proteomes" id="UP001177140">
    <property type="component" value="Unassembled WGS sequence"/>
</dbReference>
<reference evidence="2" key="1">
    <citation type="submission" date="2022-03" db="EMBL/GenBank/DDBJ databases">
        <title>A functionally conserved STORR gene fusion in Papaver species that diverged 16.8 million years ago.</title>
        <authorList>
            <person name="Catania T."/>
        </authorList>
    </citation>
    <scope>NUCLEOTIDE SEQUENCE</scope>
    <source>
        <strain evidence="2">S-191538</strain>
    </source>
</reference>
<dbReference type="AlphaFoldDB" id="A0AA41VI86"/>
<accession>A0AA41VI86</accession>
<feature type="compositionally biased region" description="Basic and acidic residues" evidence="1">
    <location>
        <begin position="26"/>
        <end position="39"/>
    </location>
</feature>
<feature type="region of interest" description="Disordered" evidence="1">
    <location>
        <begin position="126"/>
        <end position="162"/>
    </location>
</feature>
<name>A0AA41VI86_PAPNU</name>
<evidence type="ECO:0000256" key="1">
    <source>
        <dbReference type="SAM" id="MobiDB-lite"/>
    </source>
</evidence>
<protein>
    <recommendedName>
        <fullName evidence="4">AT hook motif-containing protein</fullName>
    </recommendedName>
</protein>
<feature type="region of interest" description="Disordered" evidence="1">
    <location>
        <begin position="353"/>
        <end position="373"/>
    </location>
</feature>
<dbReference type="InterPro" id="IPR045881">
    <property type="entry name" value="MNM1-like"/>
</dbReference>
<feature type="region of interest" description="Disordered" evidence="1">
    <location>
        <begin position="1"/>
        <end position="61"/>
    </location>
</feature>